<gene>
    <name evidence="2" type="ORF">CEXT_26311</name>
</gene>
<proteinExistence type="predicted"/>
<feature type="region of interest" description="Disordered" evidence="1">
    <location>
        <begin position="1"/>
        <end position="29"/>
    </location>
</feature>
<evidence type="ECO:0000313" key="2">
    <source>
        <dbReference type="EMBL" id="GIY10817.1"/>
    </source>
</evidence>
<organism evidence="2 3">
    <name type="scientific">Caerostris extrusa</name>
    <name type="common">Bark spider</name>
    <name type="synonym">Caerostris bankana</name>
    <dbReference type="NCBI Taxonomy" id="172846"/>
    <lineage>
        <taxon>Eukaryota</taxon>
        <taxon>Metazoa</taxon>
        <taxon>Ecdysozoa</taxon>
        <taxon>Arthropoda</taxon>
        <taxon>Chelicerata</taxon>
        <taxon>Arachnida</taxon>
        <taxon>Araneae</taxon>
        <taxon>Araneomorphae</taxon>
        <taxon>Entelegynae</taxon>
        <taxon>Araneoidea</taxon>
        <taxon>Araneidae</taxon>
        <taxon>Caerostris</taxon>
    </lineage>
</organism>
<name>A0AAV4QRL8_CAEEX</name>
<dbReference type="AlphaFoldDB" id="A0AAV4QRL8"/>
<comment type="caution">
    <text evidence="2">The sequence shown here is derived from an EMBL/GenBank/DDBJ whole genome shotgun (WGS) entry which is preliminary data.</text>
</comment>
<accession>A0AAV4QRL8</accession>
<evidence type="ECO:0000313" key="3">
    <source>
        <dbReference type="Proteomes" id="UP001054945"/>
    </source>
</evidence>
<sequence>MKPKKQRRTPHVTPTLCKKDSKRNPWSNPQLRAKPTFHFSSAASRLLDLDPRGHKPCTKYKNLESESKIFAWGISMQIPFRYIIFPSLRAFRYYLTSLIPEM</sequence>
<protein>
    <submittedName>
        <fullName evidence="2">Uncharacterized protein</fullName>
    </submittedName>
</protein>
<dbReference type="Proteomes" id="UP001054945">
    <property type="component" value="Unassembled WGS sequence"/>
</dbReference>
<reference evidence="2 3" key="1">
    <citation type="submission" date="2021-06" db="EMBL/GenBank/DDBJ databases">
        <title>Caerostris extrusa draft genome.</title>
        <authorList>
            <person name="Kono N."/>
            <person name="Arakawa K."/>
        </authorList>
    </citation>
    <scope>NUCLEOTIDE SEQUENCE [LARGE SCALE GENOMIC DNA]</scope>
</reference>
<dbReference type="EMBL" id="BPLR01006565">
    <property type="protein sequence ID" value="GIY10817.1"/>
    <property type="molecule type" value="Genomic_DNA"/>
</dbReference>
<evidence type="ECO:0000256" key="1">
    <source>
        <dbReference type="SAM" id="MobiDB-lite"/>
    </source>
</evidence>
<feature type="compositionally biased region" description="Basic residues" evidence="1">
    <location>
        <begin position="1"/>
        <end position="10"/>
    </location>
</feature>
<keyword evidence="3" id="KW-1185">Reference proteome</keyword>